<dbReference type="KEGG" id="tprf:A3L09_06920"/>
<proteinExistence type="predicted"/>
<dbReference type="RefSeq" id="WP_088858260.1">
    <property type="nucleotide sequence ID" value="NZ_CP014862.1"/>
</dbReference>
<sequence>MKVLEYKPPSTVIGGVVVFTAIAVVFFVFAFPLTEMAGADFQLIFLTFMAIFFAVPVLLLIRFKNARSRVSSFMRDSSIGETVTLPQPVRYEVGTYTCTGEWRGSGKNRHYYTSHTFRRAEIGEGPTITLPEGPFIATVKQDDSGLIEFPAVRILSEPYKNILLLKMSSKGAVNASGTVEVATENDSAQLSLRGAGKSLSGTVYATLQKARKAKVEIFHTAWQGNRFKIGEGITFDFSKELLPEGDTLIVAYDGFSPQDFRRLMREGQYIMGHGVYGVRLILDIPFRPDVAEEGSFEVVLEEEKEEEREKGGGDGWGFE</sequence>
<protein>
    <submittedName>
        <fullName evidence="2">Uncharacterized protein</fullName>
    </submittedName>
</protein>
<reference evidence="2 3" key="1">
    <citation type="submission" date="2016-03" db="EMBL/GenBank/DDBJ databases">
        <title>Complete genome sequence of Thermococcus profundus strain DT5432.</title>
        <authorList>
            <person name="Oger P.M."/>
        </authorList>
    </citation>
    <scope>NUCLEOTIDE SEQUENCE [LARGE SCALE GENOMIC DNA]</scope>
    <source>
        <strain evidence="2 3">DT 5432</strain>
    </source>
</reference>
<dbReference type="AlphaFoldDB" id="A0A2Z2MED6"/>
<accession>A0A2Z2MED6</accession>
<dbReference type="EMBL" id="CP014862">
    <property type="protein sequence ID" value="ASJ03005.1"/>
    <property type="molecule type" value="Genomic_DNA"/>
</dbReference>
<dbReference type="GeneID" id="33320132"/>
<keyword evidence="3" id="KW-1185">Reference proteome</keyword>
<feature type="transmembrane region" description="Helical" evidence="1">
    <location>
        <begin position="12"/>
        <end position="31"/>
    </location>
</feature>
<keyword evidence="1" id="KW-0472">Membrane</keyword>
<gene>
    <name evidence="2" type="ORF">A3L09_06920</name>
</gene>
<keyword evidence="1" id="KW-1133">Transmembrane helix</keyword>
<dbReference type="OrthoDB" id="100203at2157"/>
<evidence type="ECO:0000313" key="3">
    <source>
        <dbReference type="Proteomes" id="UP000250179"/>
    </source>
</evidence>
<keyword evidence="1" id="KW-0812">Transmembrane</keyword>
<dbReference type="Proteomes" id="UP000250179">
    <property type="component" value="Chromosome"/>
</dbReference>
<feature type="transmembrane region" description="Helical" evidence="1">
    <location>
        <begin position="43"/>
        <end position="61"/>
    </location>
</feature>
<name>A0A2Z2MED6_THEPR</name>
<organism evidence="2 3">
    <name type="scientific">Thermococcus profundus</name>
    <dbReference type="NCBI Taxonomy" id="49899"/>
    <lineage>
        <taxon>Archaea</taxon>
        <taxon>Methanobacteriati</taxon>
        <taxon>Methanobacteriota</taxon>
        <taxon>Thermococci</taxon>
        <taxon>Thermococcales</taxon>
        <taxon>Thermococcaceae</taxon>
        <taxon>Thermococcus</taxon>
    </lineage>
</organism>
<evidence type="ECO:0000313" key="2">
    <source>
        <dbReference type="EMBL" id="ASJ03005.1"/>
    </source>
</evidence>
<evidence type="ECO:0000256" key="1">
    <source>
        <dbReference type="SAM" id="Phobius"/>
    </source>
</evidence>